<proteinExistence type="predicted"/>
<keyword evidence="2" id="KW-1185">Reference proteome</keyword>
<organism evidence="1 2">
    <name type="scientific">Pandoraea terrae</name>
    <dbReference type="NCBI Taxonomy" id="1537710"/>
    <lineage>
        <taxon>Bacteria</taxon>
        <taxon>Pseudomonadati</taxon>
        <taxon>Pseudomonadota</taxon>
        <taxon>Betaproteobacteria</taxon>
        <taxon>Burkholderiales</taxon>
        <taxon>Burkholderiaceae</taxon>
        <taxon>Pandoraea</taxon>
    </lineage>
</organism>
<protein>
    <submittedName>
        <fullName evidence="1">Hemagglutinin-related protein</fullName>
    </submittedName>
</protein>
<name>A0A5E4SWU0_9BURK</name>
<evidence type="ECO:0000313" key="2">
    <source>
        <dbReference type="Proteomes" id="UP000414233"/>
    </source>
</evidence>
<reference evidence="1 2" key="1">
    <citation type="submission" date="2019-08" db="EMBL/GenBank/DDBJ databases">
        <authorList>
            <person name="Peeters C."/>
        </authorList>
    </citation>
    <scope>NUCLEOTIDE SEQUENCE [LARGE SCALE GENOMIC DNA]</scope>
    <source>
        <strain evidence="1 2">LMG 30175</strain>
    </source>
</reference>
<dbReference type="Proteomes" id="UP000414233">
    <property type="component" value="Unassembled WGS sequence"/>
</dbReference>
<sequence>MGVFVNNRAQEADALEKARDAEADPAKRAELDAQLIEAPMWGPGGDYRRIASAITAAAGGNVMGSAAEMAKVATVNYLQGLGATQVKALGEHLDPASKAALHAIVGCAGAALQGSSERRVSQHFPGVSPKILHSISDPGKRTGIQLEFGSCACETSVAIGVSTTLKDTCAHQIVCADRTE</sequence>
<gene>
    <name evidence="1" type="ORF">PTE30175_00970</name>
</gene>
<accession>A0A5E4SWU0</accession>
<dbReference type="AlphaFoldDB" id="A0A5E4SWU0"/>
<dbReference type="EMBL" id="CABPRZ010000003">
    <property type="protein sequence ID" value="VVD79213.1"/>
    <property type="molecule type" value="Genomic_DNA"/>
</dbReference>
<evidence type="ECO:0000313" key="1">
    <source>
        <dbReference type="EMBL" id="VVD79213.1"/>
    </source>
</evidence>